<dbReference type="Pfam" id="PF01821">
    <property type="entry name" value="ANATO"/>
    <property type="match status" value="1"/>
</dbReference>
<dbReference type="GO" id="GO:0005615">
    <property type="term" value="C:extracellular space"/>
    <property type="evidence" value="ECO:0007669"/>
    <property type="project" value="InterPro"/>
</dbReference>
<dbReference type="Pfam" id="PF07678">
    <property type="entry name" value="TED_complement"/>
    <property type="match status" value="1"/>
</dbReference>
<evidence type="ECO:0000256" key="1">
    <source>
        <dbReference type="ARBA" id="ARBA00004613"/>
    </source>
</evidence>
<evidence type="ECO:0000259" key="7">
    <source>
        <dbReference type="PROSITE" id="PS50189"/>
    </source>
</evidence>
<dbReference type="InterPro" id="IPR013783">
    <property type="entry name" value="Ig-like_fold"/>
</dbReference>
<proteinExistence type="predicted"/>
<dbReference type="SUPFAM" id="SSF47686">
    <property type="entry name" value="Anaphylotoxins (complement system)"/>
    <property type="match status" value="1"/>
</dbReference>
<dbReference type="Gene3D" id="1.20.91.20">
    <property type="entry name" value="Anaphylotoxins (complement system)"/>
    <property type="match status" value="1"/>
</dbReference>
<gene>
    <name evidence="8" type="primary">LOC101063400</name>
</gene>
<dbReference type="OrthoDB" id="6359008at2759"/>
<dbReference type="InterPro" id="IPR041555">
    <property type="entry name" value="MG3"/>
</dbReference>
<sequence length="1666" mass="186763">MNCSQRQQVRIMMSRTLLGVLVSLAIASFPSVADGAPLQVLSAPNILRVGATENIFVECQECTEDMKVSIKVVNFPTKDRTLASTSVNLNRGNKYQALGQIKIAPGTFSTDPKMKQNVYLQAQFPGRLLEKVVLVSFQSGYIFIQTDKTLYTPNSKVHYRIFAVTPNIEPIVRDDKTQPDTTISIEFQTPDGIILPHETVSPTSGIHSGNFKLTEIVSKGIWKVLVKFQSNPQETFTADFEVKEYVLPSFEVKIKSATPFFYVDDKQLTVNIQATYLFGEEVDGVAFVVFGIYSDSKKSIPSSLQRAQITRGKGLATLKKENILQTFPTIEELVGNSIYVAVIVQTENGGEMVEAELKNIQIVTSPYTIHFKKTPKYFKPGITFDVTAEVLNPDKTPASGIDVVFDPGQVKGRTVANGVVRVTIDTMQNVQQLVITARTNVSKILSGRQASANMTAHPQINRSNNFIHIGMHTAEVKMGESIKVSFFFSQRIHKDITYLILSRGQLVDFGRYQARGQVLISHMVSINKEMLPSFRIIAYYHPNDNEVVSDSVWVDVEDSCMGSLKLESSRAAPSYEPRRMFGLKVTGDPGATVGLVAVDKGVYVLNNQHRLTQKKIWDIVEKYDTGCTAGGGRDSMNVFYDAGLLFVSNLVSGTDYRKEWKCETKSTRRKKRASTLMDVTTSLTSQYKDEVERLCCLDGMHVIPLSYSCERRSEYIQDGEACVKAFLHCCKEIEAHRAEGKEDSLILARSEEDDNSYTNEITTRTQFPESWLWLGIRLPAECPPDEPSCQTTSHLEMFPLQDSITTWLFTGISLSKSHGICVSEPLPVIVRKDFFIDLQLPYSAVRGEQLEIKAILHNYSPDLITVRVDLLEVEHVCSSASKRRKYRQEVKVGPMTTRSVPFIVIPMKEGEHPIEVQAAVKDSSLNDGIRKMLRVVPTGVLVKTSQVITLEPEKSGGTQQEVLNSRISLRDMAPNTPSSTHISVSGREQLSDMLETAINGSMMGNLIAQPYGCGEQNMISMTLPVIATMYLDKTNQWQDVGFQRRDEALRHIQTGYQNELAFRKPDGSFAVHLQVQSSTWLTAYVAKVFAMASSLVPIESGVICNAIGFLIHQTQNSDGSFREVGRIYSSGMNGDVGGSDADVSMTAFCLIALQESYSLCHRDISSLPDSVHRAVTFLENRLPRVTYSYAVAMTSYALANEKKLNREKLFQYISDDSTHWPVLKGNVYTLEATAYSLLALVKAGLFTDAAPVVRWFTRQQKYGGGYGSTQATIMVYQAVAEYWANSKEPEYNVNVDVLMPGRSSPEKYKVNSENHYTTRTTKVNSINQNVTVKATGFGEVTVKMVSLYYALPKEKASDCQKFNLSVQLIPDKTDEDGEVYKLRIDVLFKSMESDASMSILDIGLLTGFTVNTNDLDLLSKGRARVISKYEMNTFLSERGSLIIYLDKVSHKVPEEISFRIHQKIPVGVLQPAAVSVYEYYDQTQCVKFYHPKRTAGLLQRLCRKEECSCAEENCSIQKKEKISDDERTSMTCDTSVNSKTDFVYKVRVEDFFADLSTDVYTMRIVESIKEGSYDVAPLGQLRTFLGYPHCRQTIGLLKGKTYLIMGMSNDIYKDEQEQTYQYVLGERTWIEYWPTTAECQTDEHRPTCLGMEEMVETYTVFGCPNK</sequence>
<dbReference type="FunFam" id="2.60.40.1940:FF:000001">
    <property type="entry name" value="Complement component C3"/>
    <property type="match status" value="1"/>
</dbReference>
<dbReference type="FunCoup" id="H2TQQ7">
    <property type="interactions" value="1113"/>
</dbReference>
<comment type="subcellular location">
    <subcellularLocation>
        <location evidence="1">Secreted</location>
    </subcellularLocation>
</comment>
<reference evidence="8" key="3">
    <citation type="submission" date="2025-09" db="UniProtKB">
        <authorList>
            <consortium name="Ensembl"/>
        </authorList>
    </citation>
    <scope>IDENTIFICATION</scope>
</reference>
<evidence type="ECO:0000256" key="3">
    <source>
        <dbReference type="ARBA" id="ARBA00022966"/>
    </source>
</evidence>
<evidence type="ECO:0000313" key="9">
    <source>
        <dbReference type="Proteomes" id="UP000005226"/>
    </source>
</evidence>
<dbReference type="InterPro" id="IPR018933">
    <property type="entry name" value="Netrin_module_non-TIMP"/>
</dbReference>
<accession>H2TQQ7</accession>
<feature type="domain" description="NTR" evidence="7">
    <location>
        <begin position="1514"/>
        <end position="1663"/>
    </location>
</feature>
<dbReference type="InterPro" id="IPR011625">
    <property type="entry name" value="A2M_N_BRD"/>
</dbReference>
<dbReference type="InterPro" id="IPR047565">
    <property type="entry name" value="Alpha-macroglob_thiol-ester_cl"/>
</dbReference>
<dbReference type="PROSITE" id="PS00477">
    <property type="entry name" value="ALPHA_2_MACROGLOBULIN"/>
    <property type="match status" value="1"/>
</dbReference>
<dbReference type="Gene3D" id="2.60.120.1540">
    <property type="match status" value="1"/>
</dbReference>
<feature type="domain" description="Anaphylatoxin-like" evidence="6">
    <location>
        <begin position="695"/>
        <end position="730"/>
    </location>
</feature>
<dbReference type="RefSeq" id="XP_011617984.2">
    <property type="nucleotide sequence ID" value="XM_011619682.2"/>
</dbReference>
<dbReference type="Pfam" id="PF17789">
    <property type="entry name" value="MG4"/>
    <property type="match status" value="1"/>
</dbReference>
<dbReference type="InterPro" id="IPR001599">
    <property type="entry name" value="Macroglobln_a2"/>
</dbReference>
<dbReference type="PANTHER" id="PTHR11412">
    <property type="entry name" value="MACROGLOBULIN / COMPLEMENT"/>
    <property type="match status" value="1"/>
</dbReference>
<dbReference type="Gene3D" id="2.60.40.10">
    <property type="entry name" value="Immunoglobulins"/>
    <property type="match status" value="2"/>
</dbReference>
<dbReference type="InterPro" id="IPR001134">
    <property type="entry name" value="Netrin_domain"/>
</dbReference>
<dbReference type="CDD" id="cd02896">
    <property type="entry name" value="complement_C3_C4_C5"/>
    <property type="match status" value="1"/>
</dbReference>
<dbReference type="Gene3D" id="2.20.130.20">
    <property type="match status" value="1"/>
</dbReference>
<reference evidence="8" key="2">
    <citation type="submission" date="2025-08" db="UniProtKB">
        <authorList>
            <consortium name="Ensembl"/>
        </authorList>
    </citation>
    <scope>IDENTIFICATION</scope>
</reference>
<dbReference type="Pfam" id="PF01835">
    <property type="entry name" value="MG2"/>
    <property type="match status" value="1"/>
</dbReference>
<dbReference type="Pfam" id="PF01759">
    <property type="entry name" value="NTR"/>
    <property type="match status" value="1"/>
</dbReference>
<dbReference type="GeneID" id="101063400"/>
<evidence type="ECO:0000259" key="6">
    <source>
        <dbReference type="PROSITE" id="PS01178"/>
    </source>
</evidence>
<dbReference type="InterPro" id="IPR040839">
    <property type="entry name" value="MG4"/>
</dbReference>
<dbReference type="InterPro" id="IPR002890">
    <property type="entry name" value="MG2"/>
</dbReference>
<dbReference type="GeneTree" id="ENSGT00940000154063"/>
<dbReference type="SUPFAM" id="SSF49410">
    <property type="entry name" value="Alpha-macroglobulin receptor domain"/>
    <property type="match status" value="1"/>
</dbReference>
<dbReference type="PROSITE" id="PS50189">
    <property type="entry name" value="NTR"/>
    <property type="match status" value="1"/>
</dbReference>
<dbReference type="InterPro" id="IPR036595">
    <property type="entry name" value="A-macroglobulin_rcpt-bd_sf"/>
</dbReference>
<dbReference type="InterPro" id="IPR018081">
    <property type="entry name" value="Anaphylatoxin_comp_syst"/>
</dbReference>
<protein>
    <submittedName>
        <fullName evidence="8">Complement C3-like</fullName>
    </submittedName>
</protein>
<dbReference type="OMA" id="FGTWTIE"/>
<dbReference type="SUPFAM" id="SSF48239">
    <property type="entry name" value="Terpenoid cyclases/Protein prenyltransferases"/>
    <property type="match status" value="1"/>
</dbReference>
<dbReference type="PANTHER" id="PTHR11412:SF81">
    <property type="entry name" value="COMPLEMENT C3"/>
    <property type="match status" value="1"/>
</dbReference>
<evidence type="ECO:0000313" key="8">
    <source>
        <dbReference type="Ensembl" id="ENSTRUP00000027014.3"/>
    </source>
</evidence>
<name>H2TQQ7_TAKRU</name>
<evidence type="ECO:0000256" key="5">
    <source>
        <dbReference type="SAM" id="SignalP"/>
    </source>
</evidence>
<dbReference type="Pfam" id="PF17790">
    <property type="entry name" value="MG1"/>
    <property type="match status" value="1"/>
</dbReference>
<dbReference type="SMART" id="SM01361">
    <property type="entry name" value="A2M_recep"/>
    <property type="match status" value="1"/>
</dbReference>
<dbReference type="InterPro" id="IPR050473">
    <property type="entry name" value="A2M/Complement_sys"/>
</dbReference>
<dbReference type="Gene3D" id="6.20.50.160">
    <property type="match status" value="1"/>
</dbReference>
<dbReference type="SMART" id="SM00643">
    <property type="entry name" value="C345C"/>
    <property type="match status" value="1"/>
</dbReference>
<dbReference type="Pfam" id="PF07703">
    <property type="entry name" value="A2M_BRD"/>
    <property type="match status" value="1"/>
</dbReference>
<dbReference type="Pfam" id="PF00207">
    <property type="entry name" value="A2M"/>
    <property type="match status" value="1"/>
</dbReference>
<dbReference type="SUPFAM" id="SSF50242">
    <property type="entry name" value="TIMP-like"/>
    <property type="match status" value="1"/>
</dbReference>
<evidence type="ECO:0000256" key="4">
    <source>
        <dbReference type="ARBA" id="ARBA00023157"/>
    </source>
</evidence>
<dbReference type="FunFam" id="2.40.50.120:FF:000013">
    <property type="entry name" value="Complement C3"/>
    <property type="match status" value="1"/>
</dbReference>
<keyword evidence="2" id="KW-0964">Secreted</keyword>
<dbReference type="Gene3D" id="2.60.40.1940">
    <property type="match status" value="1"/>
</dbReference>
<dbReference type="SMART" id="SM01360">
    <property type="entry name" value="A2M"/>
    <property type="match status" value="1"/>
</dbReference>
<dbReference type="Gene3D" id="2.60.40.690">
    <property type="entry name" value="Alpha-macroglobulin, receptor-binding domain"/>
    <property type="match status" value="1"/>
</dbReference>
<dbReference type="PROSITE" id="PS01178">
    <property type="entry name" value="ANAPHYLATOXIN_2"/>
    <property type="match status" value="1"/>
</dbReference>
<dbReference type="Gene3D" id="2.60.40.1930">
    <property type="match status" value="3"/>
</dbReference>
<dbReference type="Pfam" id="PF21308">
    <property type="entry name" value="C3_CUB2"/>
    <property type="match status" value="1"/>
</dbReference>
<evidence type="ECO:0000256" key="2">
    <source>
        <dbReference type="ARBA" id="ARBA00022525"/>
    </source>
</evidence>
<dbReference type="InterPro" id="IPR048848">
    <property type="entry name" value="C3_CUB2"/>
</dbReference>
<dbReference type="InterPro" id="IPR041425">
    <property type="entry name" value="C3/4/5_MG1"/>
</dbReference>
<dbReference type="CDD" id="cd00017">
    <property type="entry name" value="ANATO"/>
    <property type="match status" value="1"/>
</dbReference>
<dbReference type="Pfam" id="PF17791">
    <property type="entry name" value="MG3"/>
    <property type="match status" value="1"/>
</dbReference>
<dbReference type="KEGG" id="tru:101063400"/>
<dbReference type="Proteomes" id="UP000005226">
    <property type="component" value="Chromosome 17"/>
</dbReference>
<organism evidence="8 9">
    <name type="scientific">Takifugu rubripes</name>
    <name type="common">Japanese pufferfish</name>
    <name type="synonym">Fugu rubripes</name>
    <dbReference type="NCBI Taxonomy" id="31033"/>
    <lineage>
        <taxon>Eukaryota</taxon>
        <taxon>Metazoa</taxon>
        <taxon>Chordata</taxon>
        <taxon>Craniata</taxon>
        <taxon>Vertebrata</taxon>
        <taxon>Euteleostomi</taxon>
        <taxon>Actinopterygii</taxon>
        <taxon>Neopterygii</taxon>
        <taxon>Teleostei</taxon>
        <taxon>Neoteleostei</taxon>
        <taxon>Acanthomorphata</taxon>
        <taxon>Eupercaria</taxon>
        <taxon>Tetraodontiformes</taxon>
        <taxon>Tetradontoidea</taxon>
        <taxon>Tetraodontidae</taxon>
        <taxon>Takifugu</taxon>
    </lineage>
</organism>
<dbReference type="GO" id="GO:0004866">
    <property type="term" value="F:endopeptidase inhibitor activity"/>
    <property type="evidence" value="ECO:0007669"/>
    <property type="project" value="InterPro"/>
</dbReference>
<feature type="signal peptide" evidence="5">
    <location>
        <begin position="1"/>
        <end position="35"/>
    </location>
</feature>
<keyword evidence="3" id="KW-0882">Thioester bond</keyword>
<dbReference type="Gene3D" id="1.50.10.20">
    <property type="match status" value="1"/>
</dbReference>
<dbReference type="SMART" id="SM01419">
    <property type="entry name" value="Thiol-ester_cl"/>
    <property type="match status" value="1"/>
</dbReference>
<dbReference type="InterPro" id="IPR019742">
    <property type="entry name" value="MacrogloblnA2_CS"/>
</dbReference>
<dbReference type="InterPro" id="IPR008930">
    <property type="entry name" value="Terpenoid_cyclase/PrenylTrfase"/>
</dbReference>
<dbReference type="Gene3D" id="2.40.50.120">
    <property type="match status" value="1"/>
</dbReference>
<dbReference type="InterPro" id="IPR011626">
    <property type="entry name" value="Alpha-macroglobulin_TED"/>
</dbReference>
<dbReference type="PROSITE" id="PS01177">
    <property type="entry name" value="ANAPHYLATOXIN_1"/>
    <property type="match status" value="1"/>
</dbReference>
<dbReference type="SMART" id="SM01359">
    <property type="entry name" value="A2M_N_2"/>
    <property type="match status" value="1"/>
</dbReference>
<dbReference type="FunFam" id="2.60.40.10:FF:000155">
    <property type="entry name" value="complement C3 isoform X1"/>
    <property type="match status" value="1"/>
</dbReference>
<feature type="chain" id="PRO_5025335915" evidence="5">
    <location>
        <begin position="36"/>
        <end position="1666"/>
    </location>
</feature>
<dbReference type="InterPro" id="IPR000020">
    <property type="entry name" value="Anaphylatoxin/fibulin"/>
</dbReference>
<keyword evidence="9" id="KW-1185">Reference proteome</keyword>
<dbReference type="Pfam" id="PF07677">
    <property type="entry name" value="A2M_recep"/>
    <property type="match status" value="1"/>
</dbReference>
<dbReference type="InterPro" id="IPR008993">
    <property type="entry name" value="TIMP-like_OB-fold"/>
</dbReference>
<dbReference type="InParanoid" id="H2TQQ7"/>
<reference evidence="8 9" key="1">
    <citation type="journal article" date="2011" name="Genome Biol. Evol.">
        <title>Integration of the genetic map and genome assembly of fugu facilitates insights into distinct features of genome evolution in teleosts and mammals.</title>
        <authorList>
            <person name="Kai W."/>
            <person name="Kikuchi K."/>
            <person name="Tohari S."/>
            <person name="Chew A.K."/>
            <person name="Tay A."/>
            <person name="Fujiwara A."/>
            <person name="Hosoya S."/>
            <person name="Suetake H."/>
            <person name="Naruse K."/>
            <person name="Brenner S."/>
            <person name="Suzuki Y."/>
            <person name="Venkatesh B."/>
        </authorList>
    </citation>
    <scope>NUCLEOTIDE SEQUENCE [LARGE SCALE GENOMIC DNA]</scope>
</reference>
<keyword evidence="5" id="KW-0732">Signal</keyword>
<dbReference type="Ensembl" id="ENSTRUT00000027123.3">
    <property type="protein sequence ID" value="ENSTRUP00000027014.3"/>
    <property type="gene ID" value="ENSTRUG00000017618.3"/>
</dbReference>
<keyword evidence="4" id="KW-1015">Disulfide bond</keyword>
<dbReference type="InterPro" id="IPR009048">
    <property type="entry name" value="A-macroglobulin_rcpt-bd"/>
</dbReference>
<dbReference type="SMART" id="SM00104">
    <property type="entry name" value="ANATO"/>
    <property type="match status" value="1"/>
</dbReference>